<protein>
    <submittedName>
        <fullName evidence="2">Uncharacterized protein</fullName>
    </submittedName>
</protein>
<feature type="transmembrane region" description="Helical" evidence="1">
    <location>
        <begin position="12"/>
        <end position="31"/>
    </location>
</feature>
<comment type="caution">
    <text evidence="2">The sequence shown here is derived from an EMBL/GenBank/DDBJ whole genome shotgun (WGS) entry which is preliminary data.</text>
</comment>
<dbReference type="InterPro" id="IPR009703">
    <property type="entry name" value="Selenoprotein_S"/>
</dbReference>
<dbReference type="Gene3D" id="6.10.250.2950">
    <property type="match status" value="1"/>
</dbReference>
<keyword evidence="3" id="KW-1185">Reference proteome</keyword>
<sequence length="109" mass="12806">MITVLWEHVAPYGWLLTFTGLLAYFIYNNLIKPKLESIRESQRLIEKKKFDEDVHARIAAKLEAARQAQQRHHDAVAEEAKRAAEEAARKKLEQVEEVYWFLNDVDKLL</sequence>
<evidence type="ECO:0000313" key="3">
    <source>
        <dbReference type="Proteomes" id="UP001331761"/>
    </source>
</evidence>
<dbReference type="EMBL" id="WIXE01011400">
    <property type="protein sequence ID" value="KAK5976772.1"/>
    <property type="molecule type" value="Genomic_DNA"/>
</dbReference>
<dbReference type="GO" id="GO:0006886">
    <property type="term" value="P:intracellular protein transport"/>
    <property type="evidence" value="ECO:0007669"/>
    <property type="project" value="InterPro"/>
</dbReference>
<keyword evidence="1" id="KW-1133">Transmembrane helix</keyword>
<dbReference type="GO" id="GO:0005789">
    <property type="term" value="C:endoplasmic reticulum membrane"/>
    <property type="evidence" value="ECO:0007669"/>
    <property type="project" value="InterPro"/>
</dbReference>
<evidence type="ECO:0000313" key="2">
    <source>
        <dbReference type="EMBL" id="KAK5976772.1"/>
    </source>
</evidence>
<dbReference type="AlphaFoldDB" id="A0AAN8IPD3"/>
<reference evidence="2 3" key="1">
    <citation type="submission" date="2019-10" db="EMBL/GenBank/DDBJ databases">
        <title>Assembly and Annotation for the nematode Trichostrongylus colubriformis.</title>
        <authorList>
            <person name="Martin J."/>
        </authorList>
    </citation>
    <scope>NUCLEOTIDE SEQUENCE [LARGE SCALE GENOMIC DNA]</scope>
    <source>
        <strain evidence="2">G859</strain>
        <tissue evidence="2">Whole worm</tissue>
    </source>
</reference>
<keyword evidence="1" id="KW-0472">Membrane</keyword>
<gene>
    <name evidence="2" type="ORF">GCK32_020273</name>
</gene>
<accession>A0AAN8IPD3</accession>
<proteinExistence type="predicted"/>
<dbReference type="Proteomes" id="UP001331761">
    <property type="component" value="Unassembled WGS sequence"/>
</dbReference>
<organism evidence="2 3">
    <name type="scientific">Trichostrongylus colubriformis</name>
    <name type="common">Black scour worm</name>
    <dbReference type="NCBI Taxonomy" id="6319"/>
    <lineage>
        <taxon>Eukaryota</taxon>
        <taxon>Metazoa</taxon>
        <taxon>Ecdysozoa</taxon>
        <taxon>Nematoda</taxon>
        <taxon>Chromadorea</taxon>
        <taxon>Rhabditida</taxon>
        <taxon>Rhabditina</taxon>
        <taxon>Rhabditomorpha</taxon>
        <taxon>Strongyloidea</taxon>
        <taxon>Trichostrongylidae</taxon>
        <taxon>Trichostrongylus</taxon>
    </lineage>
</organism>
<evidence type="ECO:0000256" key="1">
    <source>
        <dbReference type="SAM" id="Phobius"/>
    </source>
</evidence>
<name>A0AAN8IPD3_TRICO</name>
<keyword evidence="1" id="KW-0812">Transmembrane</keyword>
<dbReference type="Pfam" id="PF06936">
    <property type="entry name" value="Selenoprotein_S"/>
    <property type="match status" value="1"/>
</dbReference>